<gene>
    <name evidence="1" type="ORF">RPERSI_LOCUS36664</name>
</gene>
<accession>A0ACA9SZQ7</accession>
<evidence type="ECO:0000313" key="2">
    <source>
        <dbReference type="Proteomes" id="UP000789920"/>
    </source>
</evidence>
<reference evidence="1" key="1">
    <citation type="submission" date="2021-06" db="EMBL/GenBank/DDBJ databases">
        <authorList>
            <person name="Kallberg Y."/>
            <person name="Tangrot J."/>
            <person name="Rosling A."/>
        </authorList>
    </citation>
    <scope>NUCLEOTIDE SEQUENCE</scope>
    <source>
        <strain evidence="1">MA461A</strain>
    </source>
</reference>
<comment type="caution">
    <text evidence="1">The sequence shown here is derived from an EMBL/GenBank/DDBJ whole genome shotgun (WGS) entry which is preliminary data.</text>
</comment>
<dbReference type="EMBL" id="CAJVQC010177353">
    <property type="protein sequence ID" value="CAG8851640.1"/>
    <property type="molecule type" value="Genomic_DNA"/>
</dbReference>
<feature type="non-terminal residue" evidence="1">
    <location>
        <position position="76"/>
    </location>
</feature>
<name>A0ACA9SZQ7_9GLOM</name>
<protein>
    <submittedName>
        <fullName evidence="1">22746_t:CDS:1</fullName>
    </submittedName>
</protein>
<evidence type="ECO:0000313" key="1">
    <source>
        <dbReference type="EMBL" id="CAG8851640.1"/>
    </source>
</evidence>
<organism evidence="1 2">
    <name type="scientific">Racocetra persica</name>
    <dbReference type="NCBI Taxonomy" id="160502"/>
    <lineage>
        <taxon>Eukaryota</taxon>
        <taxon>Fungi</taxon>
        <taxon>Fungi incertae sedis</taxon>
        <taxon>Mucoromycota</taxon>
        <taxon>Glomeromycotina</taxon>
        <taxon>Glomeromycetes</taxon>
        <taxon>Diversisporales</taxon>
        <taxon>Gigasporaceae</taxon>
        <taxon>Racocetra</taxon>
    </lineage>
</organism>
<feature type="non-terminal residue" evidence="1">
    <location>
        <position position="1"/>
    </location>
</feature>
<proteinExistence type="predicted"/>
<keyword evidence="2" id="KW-1185">Reference proteome</keyword>
<sequence length="76" mass="8981">EEEEEEDFAERKIMLDSFTKQTNALDVDKHMMAYIEEEMRKRRGQSSDSKNDVEDAEHADPLNPQDELFQAPDHLR</sequence>
<dbReference type="Proteomes" id="UP000789920">
    <property type="component" value="Unassembled WGS sequence"/>
</dbReference>